<evidence type="ECO:0000313" key="1">
    <source>
        <dbReference type="EMBL" id="GFD47485.1"/>
    </source>
</evidence>
<sequence>ALKSHVQTQVCQENEHEDEEMEAVLVKGSESVLYSVSPLPLLLLAALPGGS</sequence>
<comment type="caution">
    <text evidence="1">The sequence shown here is derived from an EMBL/GenBank/DDBJ whole genome shotgun (WGS) entry which is preliminary data.</text>
</comment>
<organism evidence="1">
    <name type="scientific">Tanacetum cinerariifolium</name>
    <name type="common">Dalmatian daisy</name>
    <name type="synonym">Chrysanthemum cinerariifolium</name>
    <dbReference type="NCBI Taxonomy" id="118510"/>
    <lineage>
        <taxon>Eukaryota</taxon>
        <taxon>Viridiplantae</taxon>
        <taxon>Streptophyta</taxon>
        <taxon>Embryophyta</taxon>
        <taxon>Tracheophyta</taxon>
        <taxon>Spermatophyta</taxon>
        <taxon>Magnoliopsida</taxon>
        <taxon>eudicotyledons</taxon>
        <taxon>Gunneridae</taxon>
        <taxon>Pentapetalae</taxon>
        <taxon>asterids</taxon>
        <taxon>campanulids</taxon>
        <taxon>Asterales</taxon>
        <taxon>Asteraceae</taxon>
        <taxon>Asteroideae</taxon>
        <taxon>Anthemideae</taxon>
        <taxon>Anthemidinae</taxon>
        <taxon>Tanacetum</taxon>
    </lineage>
</organism>
<dbReference type="EMBL" id="BKCJ011700503">
    <property type="protein sequence ID" value="GFD47485.1"/>
    <property type="molecule type" value="Genomic_DNA"/>
</dbReference>
<gene>
    <name evidence="1" type="ORF">Tci_919454</name>
</gene>
<reference evidence="1" key="1">
    <citation type="journal article" date="2019" name="Sci. Rep.">
        <title>Draft genome of Tanacetum cinerariifolium, the natural source of mosquito coil.</title>
        <authorList>
            <person name="Yamashiro T."/>
            <person name="Shiraishi A."/>
            <person name="Satake H."/>
            <person name="Nakayama K."/>
        </authorList>
    </citation>
    <scope>NUCLEOTIDE SEQUENCE</scope>
</reference>
<name>A0A699WIJ8_TANCI</name>
<protein>
    <submittedName>
        <fullName evidence="1">Uncharacterized protein</fullName>
    </submittedName>
</protein>
<proteinExistence type="predicted"/>
<dbReference type="AlphaFoldDB" id="A0A699WIJ8"/>
<accession>A0A699WIJ8</accession>
<feature type="non-terminal residue" evidence="1">
    <location>
        <position position="1"/>
    </location>
</feature>